<protein>
    <submittedName>
        <fullName evidence="3">Pollen Ole e 1 allergen and extensin family protein</fullName>
    </submittedName>
</protein>
<dbReference type="InParanoid" id="A0A2P5CZ43"/>
<reference evidence="4" key="1">
    <citation type="submission" date="2016-06" db="EMBL/GenBank/DDBJ databases">
        <title>Parallel loss of symbiosis genes in relatives of nitrogen-fixing non-legume Parasponia.</title>
        <authorList>
            <person name="Van Velzen R."/>
            <person name="Holmer R."/>
            <person name="Bu F."/>
            <person name="Rutten L."/>
            <person name="Van Zeijl A."/>
            <person name="Liu W."/>
            <person name="Santuari L."/>
            <person name="Cao Q."/>
            <person name="Sharma T."/>
            <person name="Shen D."/>
            <person name="Roswanjaya Y."/>
            <person name="Wardhani T."/>
            <person name="Kalhor M.S."/>
            <person name="Jansen J."/>
            <person name="Van den Hoogen J."/>
            <person name="Gungor B."/>
            <person name="Hartog M."/>
            <person name="Hontelez J."/>
            <person name="Verver J."/>
            <person name="Yang W.-C."/>
            <person name="Schijlen E."/>
            <person name="Repin R."/>
            <person name="Schilthuizen M."/>
            <person name="Schranz E."/>
            <person name="Heidstra R."/>
            <person name="Miyata K."/>
            <person name="Fedorova E."/>
            <person name="Kohlen W."/>
            <person name="Bisseling T."/>
            <person name="Smit S."/>
            <person name="Geurts R."/>
        </authorList>
    </citation>
    <scope>NUCLEOTIDE SEQUENCE [LARGE SCALE GENOMIC DNA]</scope>
    <source>
        <strain evidence="4">cv. RG33-2</strain>
    </source>
</reference>
<dbReference type="OrthoDB" id="1847243at2759"/>
<dbReference type="PANTHER" id="PTHR33470:SF58">
    <property type="entry name" value="POLLEN OLE E 1 ALLERGEN AND EXTENSIN FAMILY PROTEIN"/>
    <property type="match status" value="1"/>
</dbReference>
<keyword evidence="1 2" id="KW-0732">Signal</keyword>
<accession>A0A2P5CZ43</accession>
<gene>
    <name evidence="3" type="ORF">TorRG33x02_268330</name>
</gene>
<dbReference type="STRING" id="63057.A0A2P5CZ43"/>
<dbReference type="AlphaFoldDB" id="A0A2P5CZ43"/>
<evidence type="ECO:0000313" key="4">
    <source>
        <dbReference type="Proteomes" id="UP000237000"/>
    </source>
</evidence>
<proteinExistence type="predicted"/>
<feature type="signal peptide" evidence="2">
    <location>
        <begin position="1"/>
        <end position="29"/>
    </location>
</feature>
<name>A0A2P5CZ43_TREOI</name>
<comment type="caution">
    <text evidence="3">The sequence shown here is derived from an EMBL/GenBank/DDBJ whole genome shotgun (WGS) entry which is preliminary data.</text>
</comment>
<dbReference type="EMBL" id="JXTC01000313">
    <property type="protein sequence ID" value="PON66320.1"/>
    <property type="molecule type" value="Genomic_DNA"/>
</dbReference>
<evidence type="ECO:0000256" key="1">
    <source>
        <dbReference type="ARBA" id="ARBA00022729"/>
    </source>
</evidence>
<dbReference type="Proteomes" id="UP000237000">
    <property type="component" value="Unassembled WGS sequence"/>
</dbReference>
<keyword evidence="4" id="KW-1185">Reference proteome</keyword>
<organism evidence="3 4">
    <name type="scientific">Trema orientale</name>
    <name type="common">Charcoal tree</name>
    <name type="synonym">Celtis orientalis</name>
    <dbReference type="NCBI Taxonomy" id="63057"/>
    <lineage>
        <taxon>Eukaryota</taxon>
        <taxon>Viridiplantae</taxon>
        <taxon>Streptophyta</taxon>
        <taxon>Embryophyta</taxon>
        <taxon>Tracheophyta</taxon>
        <taxon>Spermatophyta</taxon>
        <taxon>Magnoliopsida</taxon>
        <taxon>eudicotyledons</taxon>
        <taxon>Gunneridae</taxon>
        <taxon>Pentapetalae</taxon>
        <taxon>rosids</taxon>
        <taxon>fabids</taxon>
        <taxon>Rosales</taxon>
        <taxon>Cannabaceae</taxon>
        <taxon>Trema</taxon>
    </lineage>
</organism>
<dbReference type="Pfam" id="PF01190">
    <property type="entry name" value="Pollen_Ole_e_1"/>
    <property type="match status" value="1"/>
</dbReference>
<sequence>MAMALTNSFSALISLLLLLFSLHDQLVLSSASDGGYGPKPYSVEKPNLEKDNILSTNTIAIQGIVYCKAGPKPIPLEGAVVRMTCEAVDEYGFETAPFTFLNDATDEKGYFFSTLRRSEIAEKRELKECKAFLELSPSETCNVPTNVNKGITGALLSSYRLINDNSIKLFTVGPLFFTTQPNSVYNGY</sequence>
<dbReference type="GO" id="GO:0071944">
    <property type="term" value="C:cell periphery"/>
    <property type="evidence" value="ECO:0007669"/>
    <property type="project" value="TreeGrafter"/>
</dbReference>
<evidence type="ECO:0000313" key="3">
    <source>
        <dbReference type="EMBL" id="PON66320.1"/>
    </source>
</evidence>
<dbReference type="PANTHER" id="PTHR33470">
    <property type="entry name" value="OS01G0164075 PROTEIN"/>
    <property type="match status" value="1"/>
</dbReference>
<feature type="chain" id="PRO_5015113050" evidence="2">
    <location>
        <begin position="30"/>
        <end position="188"/>
    </location>
</feature>
<evidence type="ECO:0000256" key="2">
    <source>
        <dbReference type="SAM" id="SignalP"/>
    </source>
</evidence>